<dbReference type="CDD" id="cd16441">
    <property type="entry name" value="beta_Kdo_transferase_KpsS"/>
    <property type="match status" value="1"/>
</dbReference>
<dbReference type="Pfam" id="PF05159">
    <property type="entry name" value="Capsule_synth"/>
    <property type="match status" value="1"/>
</dbReference>
<organism evidence="1 2">
    <name type="scientific">Brucella pseudogrignonensis</name>
    <dbReference type="NCBI Taxonomy" id="419475"/>
    <lineage>
        <taxon>Bacteria</taxon>
        <taxon>Pseudomonadati</taxon>
        <taxon>Pseudomonadota</taxon>
        <taxon>Alphaproteobacteria</taxon>
        <taxon>Hyphomicrobiales</taxon>
        <taxon>Brucellaceae</taxon>
        <taxon>Brucella/Ochrobactrum group</taxon>
        <taxon>Brucella</taxon>
    </lineage>
</organism>
<dbReference type="EMBL" id="JAVDQT010000013">
    <property type="protein sequence ID" value="MDR6434661.1"/>
    <property type="molecule type" value="Genomic_DNA"/>
</dbReference>
<evidence type="ECO:0000313" key="1">
    <source>
        <dbReference type="EMBL" id="MDR6434661.1"/>
    </source>
</evidence>
<dbReference type="Proteomes" id="UP001184614">
    <property type="component" value="Unassembled WGS sequence"/>
</dbReference>
<proteinExistence type="predicted"/>
<reference evidence="1 2" key="1">
    <citation type="submission" date="2023-07" db="EMBL/GenBank/DDBJ databases">
        <title>Sorghum-associated microbial communities from plants grown in Nebraska, USA.</title>
        <authorList>
            <person name="Schachtman D."/>
        </authorList>
    </citation>
    <scope>NUCLEOTIDE SEQUENCE [LARGE SCALE GENOMIC DNA]</scope>
    <source>
        <strain evidence="1 2">DS1730</strain>
    </source>
</reference>
<dbReference type="RefSeq" id="WP_310016130.1">
    <property type="nucleotide sequence ID" value="NZ_JAVDQT010000013.1"/>
</dbReference>
<keyword evidence="2" id="KW-1185">Reference proteome</keyword>
<gene>
    <name evidence="1" type="ORF">J2782_004414</name>
</gene>
<protein>
    <submittedName>
        <fullName evidence="1">Capsular polysaccharide export protein</fullName>
    </submittedName>
</protein>
<name>A0ABU1MGC8_9HYPH</name>
<accession>A0ABU1MGC8</accession>
<comment type="caution">
    <text evidence="1">The sequence shown here is derived from an EMBL/GenBank/DDBJ whole genome shotgun (WGS) entry which is preliminary data.</text>
</comment>
<dbReference type="InterPro" id="IPR007833">
    <property type="entry name" value="Capsule_polysaccharide_synth"/>
</dbReference>
<evidence type="ECO:0000313" key="2">
    <source>
        <dbReference type="Proteomes" id="UP001184614"/>
    </source>
</evidence>
<sequence>MSRNDNSKLPDEVIGLPRKVISARFGRKVRKLGSKSSLRVLLLQGPVGPFFDELQSSLGQDGYDTWRICFTAGDRYFARRTKRINFGQGLEQWPGWFDQFLAYSEVDCIVLFGCERPVHSVAREIAKKRNIPVISLEEGYIRPGYVTIEREGNNRYSPLAGKLPPAKFDIPPVIKKQKSFSDSFSRMCWYGFKYYTLNLLSGFSQRGTFHKKRSLGGEAFYWSRNLVRKILHQGRNFASIERLLEHHDRNFFVVPLQVADDSQLRGAAKGWTNEKLIIATISSFAKKANEDKRLVFKVHPLARGHSNHKKLIESLSTLHGVSDRIDVIDTGSLGLLVRHSVGMITINSTSGLSAIAHAIPLLVTGEAIYSGTILTKTAKTNDDFDAFWEESVNPDRALCSRYLSWLKTNSLKKGDFYAREGLPMAVQEVKRIIGATISENKLLDVETLTNKDIVKFSNQSSYYDNNKAQSKVLRG</sequence>